<dbReference type="Proteomes" id="UP000538292">
    <property type="component" value="Unassembled WGS sequence"/>
</dbReference>
<reference evidence="2 3" key="1">
    <citation type="submission" date="2020-07" db="EMBL/GenBank/DDBJ databases">
        <title>Thermoactinomyces phylogeny.</title>
        <authorList>
            <person name="Dunlap C."/>
        </authorList>
    </citation>
    <scope>NUCLEOTIDE SEQUENCE [LARGE SCALE GENOMIC DNA]</scope>
    <source>
        <strain evidence="2 3">AMNI-1</strain>
    </source>
</reference>
<dbReference type="EMBL" id="JACEOL010000014">
    <property type="protein sequence ID" value="MBA4601636.1"/>
    <property type="molecule type" value="Genomic_DNA"/>
</dbReference>
<proteinExistence type="predicted"/>
<dbReference type="InterPro" id="IPR053182">
    <property type="entry name" value="YobU-like_regulator"/>
</dbReference>
<sequence length="157" mass="18206">MHGRIITKDSFQVVGIGWTGPYTMSREIAKIWEEFVKRINEIPHQVRPGVFVCPCHDRVTDLTCYIAVEVSKADQVPEGMLSLTVPTQKYAVFTHRGPIRNTSSTYQKALKWIKKMGYQKDDSTLSLEVYDHRYTPVTHNLDAPDNRYDLFIPIKRY</sequence>
<evidence type="ECO:0000313" key="3">
    <source>
        <dbReference type="Proteomes" id="UP000538292"/>
    </source>
</evidence>
<dbReference type="PANTHER" id="PTHR36444:SF2">
    <property type="entry name" value="TRANSCRIPTIONAL REGULATOR PROTEIN YOBU-RELATED"/>
    <property type="match status" value="1"/>
</dbReference>
<dbReference type="InterPro" id="IPR029441">
    <property type="entry name" value="Cass2"/>
</dbReference>
<dbReference type="SMART" id="SM00871">
    <property type="entry name" value="AraC_E_bind"/>
    <property type="match status" value="1"/>
</dbReference>
<feature type="domain" description="AraC effector-binding" evidence="1">
    <location>
        <begin position="1"/>
        <end position="155"/>
    </location>
</feature>
<protein>
    <submittedName>
        <fullName evidence="2">AraC family transcriptional regulator</fullName>
    </submittedName>
</protein>
<dbReference type="SUPFAM" id="SSF55136">
    <property type="entry name" value="Probable bacterial effector-binding domain"/>
    <property type="match status" value="1"/>
</dbReference>
<dbReference type="AlphaFoldDB" id="A0A7W1XR29"/>
<name>A0A7W1XR29_9BACL</name>
<accession>A0A7W1XR29</accession>
<organism evidence="2 3">
    <name type="scientific">Thermoactinomyces mirandus</name>
    <dbReference type="NCBI Taxonomy" id="2756294"/>
    <lineage>
        <taxon>Bacteria</taxon>
        <taxon>Bacillati</taxon>
        <taxon>Bacillota</taxon>
        <taxon>Bacilli</taxon>
        <taxon>Bacillales</taxon>
        <taxon>Thermoactinomycetaceae</taxon>
        <taxon>Thermoactinomyces</taxon>
    </lineage>
</organism>
<dbReference type="PANTHER" id="PTHR36444">
    <property type="entry name" value="TRANSCRIPTIONAL REGULATOR PROTEIN YOBU-RELATED"/>
    <property type="match status" value="1"/>
</dbReference>
<comment type="caution">
    <text evidence="2">The sequence shown here is derived from an EMBL/GenBank/DDBJ whole genome shotgun (WGS) entry which is preliminary data.</text>
</comment>
<dbReference type="InterPro" id="IPR010499">
    <property type="entry name" value="AraC_E-bd"/>
</dbReference>
<dbReference type="Pfam" id="PF14526">
    <property type="entry name" value="Cass2"/>
    <property type="match status" value="1"/>
</dbReference>
<dbReference type="Gene3D" id="3.20.80.10">
    <property type="entry name" value="Regulatory factor, effector binding domain"/>
    <property type="match status" value="1"/>
</dbReference>
<dbReference type="InterPro" id="IPR011256">
    <property type="entry name" value="Reg_factor_effector_dom_sf"/>
</dbReference>
<keyword evidence="3" id="KW-1185">Reference proteome</keyword>
<evidence type="ECO:0000259" key="1">
    <source>
        <dbReference type="SMART" id="SM00871"/>
    </source>
</evidence>
<dbReference type="RefSeq" id="WP_181738330.1">
    <property type="nucleotide sequence ID" value="NZ_JACEOL010000014.1"/>
</dbReference>
<evidence type="ECO:0000313" key="2">
    <source>
        <dbReference type="EMBL" id="MBA4601636.1"/>
    </source>
</evidence>
<gene>
    <name evidence="2" type="ORF">H2C83_04720</name>
</gene>